<comment type="caution">
    <text evidence="7">The sequence shown here is derived from an EMBL/GenBank/DDBJ whole genome shotgun (WGS) entry which is preliminary data.</text>
</comment>
<feature type="domain" description="Xylanolytic transcriptional activator regulatory" evidence="6">
    <location>
        <begin position="14"/>
        <end position="138"/>
    </location>
</feature>
<dbReference type="InterPro" id="IPR007219">
    <property type="entry name" value="XnlR_reg_dom"/>
</dbReference>
<comment type="subcellular location">
    <subcellularLocation>
        <location evidence="1">Nucleus</location>
    </subcellularLocation>
</comment>
<evidence type="ECO:0000256" key="4">
    <source>
        <dbReference type="ARBA" id="ARBA00023163"/>
    </source>
</evidence>
<sequence>MEQTSFDWGAPSRPARNATEIEVRRRTFWCMFCLERLLANGRDRIATLALEDATTHQPKTDEDFIFERDQKTARLKELREEADEAAFESLLSHTIRIVDILSKIMLWQGRGGRRSDPKCPWLPLAPFDTYTKSLSLWRKRLPSHWDVQVPNISLVVAAGQGKLWALMFMFYLQAKTCLYREYLPFTPSRDYDPTAGPSDDTPLLPSNLMPPPDWWGKYTLEMVENAEAITYLFERMDELDLATCVYPFTGLGLFTAAGIHVFFSIFKFDNLEGLLSKERARRSLQVTMCAFNTIGHYWDLPLHWIRQISLYYKLNHLTMLSLIHVADMAIDWRGNLQDVKDGMMNYLRQLSSKDRETSRTNFKSKFDFDDWLATIESSPSRRRSPSCEPTSPELIHEEEQHYEGGTYGSPNWIEPSATRAPNPAYFNPIFTTDPWDALSLEATSWDHPGATFMGVELAETEHI</sequence>
<organism evidence="7 8">
    <name type="scientific">Cyphellophora attinorum</name>
    <dbReference type="NCBI Taxonomy" id="1664694"/>
    <lineage>
        <taxon>Eukaryota</taxon>
        <taxon>Fungi</taxon>
        <taxon>Dikarya</taxon>
        <taxon>Ascomycota</taxon>
        <taxon>Pezizomycotina</taxon>
        <taxon>Eurotiomycetes</taxon>
        <taxon>Chaetothyriomycetidae</taxon>
        <taxon>Chaetothyriales</taxon>
        <taxon>Cyphellophoraceae</taxon>
        <taxon>Cyphellophora</taxon>
    </lineage>
</organism>
<dbReference type="STRING" id="1664694.A0A0N1NV11"/>
<dbReference type="GeneID" id="28735144"/>
<dbReference type="GO" id="GO:0003677">
    <property type="term" value="F:DNA binding"/>
    <property type="evidence" value="ECO:0007669"/>
    <property type="project" value="InterPro"/>
</dbReference>
<dbReference type="RefSeq" id="XP_017994343.1">
    <property type="nucleotide sequence ID" value="XM_018143264.1"/>
</dbReference>
<protein>
    <recommendedName>
        <fullName evidence="6">Xylanolytic transcriptional activator regulatory domain-containing protein</fullName>
    </recommendedName>
</protein>
<dbReference type="OrthoDB" id="4356994at2759"/>
<dbReference type="Proteomes" id="UP000038010">
    <property type="component" value="Unassembled WGS sequence"/>
</dbReference>
<name>A0A0N1NV11_9EURO</name>
<dbReference type="GO" id="GO:0006351">
    <property type="term" value="P:DNA-templated transcription"/>
    <property type="evidence" value="ECO:0007669"/>
    <property type="project" value="InterPro"/>
</dbReference>
<evidence type="ECO:0000256" key="3">
    <source>
        <dbReference type="ARBA" id="ARBA00023015"/>
    </source>
</evidence>
<keyword evidence="2" id="KW-0479">Metal-binding</keyword>
<keyword evidence="8" id="KW-1185">Reference proteome</keyword>
<evidence type="ECO:0000256" key="2">
    <source>
        <dbReference type="ARBA" id="ARBA00022723"/>
    </source>
</evidence>
<accession>A0A0N1NV11</accession>
<proteinExistence type="predicted"/>
<dbReference type="Pfam" id="PF04082">
    <property type="entry name" value="Fungal_trans"/>
    <property type="match status" value="1"/>
</dbReference>
<dbReference type="CDD" id="cd12148">
    <property type="entry name" value="fungal_TF_MHR"/>
    <property type="match status" value="1"/>
</dbReference>
<keyword evidence="5" id="KW-0539">Nucleus</keyword>
<gene>
    <name evidence="7" type="ORF">AB675_3232</name>
</gene>
<evidence type="ECO:0000256" key="1">
    <source>
        <dbReference type="ARBA" id="ARBA00004123"/>
    </source>
</evidence>
<dbReference type="VEuPathDB" id="FungiDB:AB675_3232"/>
<dbReference type="EMBL" id="LFJN01000062">
    <property type="protein sequence ID" value="KPI34380.1"/>
    <property type="molecule type" value="Genomic_DNA"/>
</dbReference>
<dbReference type="AlphaFoldDB" id="A0A0N1NV11"/>
<dbReference type="InterPro" id="IPR050815">
    <property type="entry name" value="TF_fung"/>
</dbReference>
<dbReference type="GO" id="GO:0005634">
    <property type="term" value="C:nucleus"/>
    <property type="evidence" value="ECO:0007669"/>
    <property type="project" value="UniProtKB-SubCell"/>
</dbReference>
<keyword evidence="3" id="KW-0805">Transcription regulation</keyword>
<dbReference type="GO" id="GO:0008270">
    <property type="term" value="F:zinc ion binding"/>
    <property type="evidence" value="ECO:0007669"/>
    <property type="project" value="InterPro"/>
</dbReference>
<dbReference type="GO" id="GO:0000981">
    <property type="term" value="F:DNA-binding transcription factor activity, RNA polymerase II-specific"/>
    <property type="evidence" value="ECO:0007669"/>
    <property type="project" value="InterPro"/>
</dbReference>
<keyword evidence="4" id="KW-0804">Transcription</keyword>
<evidence type="ECO:0000259" key="6">
    <source>
        <dbReference type="Pfam" id="PF04082"/>
    </source>
</evidence>
<reference evidence="7 8" key="1">
    <citation type="submission" date="2015-06" db="EMBL/GenBank/DDBJ databases">
        <title>Draft genome of the ant-associated black yeast Phialophora attae CBS 131958.</title>
        <authorList>
            <person name="Moreno L.F."/>
            <person name="Stielow B.J."/>
            <person name="de Hoog S."/>
            <person name="Vicente V.A."/>
            <person name="Weiss V.A."/>
            <person name="de Vries M."/>
            <person name="Cruz L.M."/>
            <person name="Souza E.M."/>
        </authorList>
    </citation>
    <scope>NUCLEOTIDE SEQUENCE [LARGE SCALE GENOMIC DNA]</scope>
    <source>
        <strain evidence="7 8">CBS 131958</strain>
    </source>
</reference>
<dbReference type="PANTHER" id="PTHR47338">
    <property type="entry name" value="ZN(II)2CYS6 TRANSCRIPTION FACTOR (EUROFUNG)-RELATED"/>
    <property type="match status" value="1"/>
</dbReference>
<evidence type="ECO:0000256" key="5">
    <source>
        <dbReference type="ARBA" id="ARBA00023242"/>
    </source>
</evidence>
<dbReference type="PANTHER" id="PTHR47338:SF5">
    <property type="entry name" value="ZN(II)2CYS6 TRANSCRIPTION FACTOR (EUROFUNG)"/>
    <property type="match status" value="1"/>
</dbReference>
<evidence type="ECO:0000313" key="7">
    <source>
        <dbReference type="EMBL" id="KPI34380.1"/>
    </source>
</evidence>
<evidence type="ECO:0000313" key="8">
    <source>
        <dbReference type="Proteomes" id="UP000038010"/>
    </source>
</evidence>